<feature type="compositionally biased region" description="Polar residues" evidence="8">
    <location>
        <begin position="28"/>
        <end position="42"/>
    </location>
</feature>
<name>A0A1B2JDT0_PICPA</name>
<dbReference type="InterPro" id="IPR036871">
    <property type="entry name" value="PX_dom_sf"/>
</dbReference>
<evidence type="ECO:0000256" key="8">
    <source>
        <dbReference type="SAM" id="MobiDB-lite"/>
    </source>
</evidence>
<dbReference type="Pfam" id="PF00787">
    <property type="entry name" value="PX"/>
    <property type="match status" value="1"/>
</dbReference>
<dbReference type="InterPro" id="IPR044106">
    <property type="entry name" value="PX_Snx41/Atg20"/>
</dbReference>
<keyword evidence="7" id="KW-0472">Membrane</keyword>
<keyword evidence="5" id="KW-0653">Protein transport</keyword>
<gene>
    <name evidence="10" type="primary">ATG20</name>
    <name evidence="10" type="ORF">ATY40_BA7501890</name>
</gene>
<sequence>MTSMSLSEEDNSPFDTESRFVNLPINETESGNSLNKQSNQANLPHDKTLNDNATLNLHTTKSRIQSYLDKYPNLHAEIFKTEKTYETHAGRSYVLYSIRLEDNLVVKRRYSEFQLLRNMLVKSLPTKIIPPVPKKQSLKSNLATSSIASVISGTYQSLPTHSAINDTTDSSNSGGTEMISLNFGSNSKNFIEQRRRLLEVFLNRCLENDEIRHCPIFVSFLDPNSSFHDYLNGIDGLQSCSIYRLSPRDPMASLHDDMYLTLPVPHNLLNININNTSNFEPTSLDVYENEEEREQMKLFHQYRVHFSQYEMILNNIIRLNRKILQASNENSLDSKELGIQFNSLSLLQDNVFLEHIGRVFDSNFFNLSVLTSILNLQFLDKMIELKNFTKVIKQLMDFNRNKFSQLKYITDKLESKRASLNSLIQQDKDHSALEASVANFAATTNNEVDASKMHLGQEAQPSDDSRTTHHGASDSPTEADLAASINKSLRESRSWKIPGLKKLNKVLVSLTDHNIEETRHKEIHDCKLRIMQLEIQQRLIKDDNRYINIQVIKELESFHIWFKKEILQLINHFNRQIQDFLSKNYETWQEIAKTRETS</sequence>
<comment type="similarity">
    <text evidence="2">Belongs to the sorting nexin family.</text>
</comment>
<dbReference type="GO" id="GO:0010008">
    <property type="term" value="C:endosome membrane"/>
    <property type="evidence" value="ECO:0007669"/>
    <property type="project" value="UniProtKB-SubCell"/>
</dbReference>
<dbReference type="PANTHER" id="PTHR46979:SF2">
    <property type="entry name" value="SORTING NEXIN-41"/>
    <property type="match status" value="1"/>
</dbReference>
<reference evidence="10 11" key="1">
    <citation type="submission" date="2016-02" db="EMBL/GenBank/DDBJ databases">
        <title>Comparative genomic and transcriptomic foundation for Pichia pastoris.</title>
        <authorList>
            <person name="Love K.R."/>
            <person name="Shah K.A."/>
            <person name="Whittaker C.A."/>
            <person name="Wu J."/>
            <person name="Bartlett M.C."/>
            <person name="Ma D."/>
            <person name="Leeson R.L."/>
            <person name="Priest M."/>
            <person name="Young S.K."/>
            <person name="Love J.C."/>
        </authorList>
    </citation>
    <scope>NUCLEOTIDE SEQUENCE [LARGE SCALE GENOMIC DNA]</scope>
    <source>
        <strain evidence="10 11">ATCC 28485</strain>
    </source>
</reference>
<dbReference type="GO" id="GO:0035091">
    <property type="term" value="F:phosphatidylinositol binding"/>
    <property type="evidence" value="ECO:0007669"/>
    <property type="project" value="InterPro"/>
</dbReference>
<comment type="subcellular location">
    <subcellularLocation>
        <location evidence="1">Endosome membrane</location>
        <topology evidence="1">Peripheral membrane protein</topology>
    </subcellularLocation>
</comment>
<dbReference type="EMBL" id="CP014585">
    <property type="protein sequence ID" value="ANZ76112.1"/>
    <property type="molecule type" value="Genomic_DNA"/>
</dbReference>
<keyword evidence="4" id="KW-0967">Endosome</keyword>
<evidence type="ECO:0000256" key="1">
    <source>
        <dbReference type="ARBA" id="ARBA00004481"/>
    </source>
</evidence>
<evidence type="ECO:0000256" key="4">
    <source>
        <dbReference type="ARBA" id="ARBA00022753"/>
    </source>
</evidence>
<dbReference type="OrthoDB" id="289314at2759"/>
<evidence type="ECO:0000256" key="3">
    <source>
        <dbReference type="ARBA" id="ARBA00022448"/>
    </source>
</evidence>
<evidence type="ECO:0000313" key="11">
    <source>
        <dbReference type="Proteomes" id="UP000094565"/>
    </source>
</evidence>
<proteinExistence type="inferred from homology"/>
<dbReference type="GO" id="GO:0005829">
    <property type="term" value="C:cytosol"/>
    <property type="evidence" value="ECO:0007669"/>
    <property type="project" value="GOC"/>
</dbReference>
<dbReference type="InterPro" id="IPR051079">
    <property type="entry name" value="Sorting_Nexin_Autophagy"/>
</dbReference>
<feature type="region of interest" description="Disordered" evidence="8">
    <location>
        <begin position="455"/>
        <end position="481"/>
    </location>
</feature>
<feature type="domain" description="PX" evidence="9">
    <location>
        <begin position="74"/>
        <end position="228"/>
    </location>
</feature>
<evidence type="ECO:0000313" key="10">
    <source>
        <dbReference type="EMBL" id="ANZ76112.1"/>
    </source>
</evidence>
<dbReference type="SUPFAM" id="SSF64268">
    <property type="entry name" value="PX domain"/>
    <property type="match status" value="1"/>
</dbReference>
<accession>A0A1B2JDT0</accession>
<dbReference type="GO" id="GO:0015031">
    <property type="term" value="P:protein transport"/>
    <property type="evidence" value="ECO:0007669"/>
    <property type="project" value="UniProtKB-KW"/>
</dbReference>
<dbReference type="PANTHER" id="PTHR46979">
    <property type="entry name" value="SORTING NEXIN-41"/>
    <property type="match status" value="1"/>
</dbReference>
<evidence type="ECO:0000256" key="7">
    <source>
        <dbReference type="ARBA" id="ARBA00023136"/>
    </source>
</evidence>
<evidence type="ECO:0000256" key="5">
    <source>
        <dbReference type="ARBA" id="ARBA00022927"/>
    </source>
</evidence>
<evidence type="ECO:0000259" key="9">
    <source>
        <dbReference type="PROSITE" id="PS50195"/>
    </source>
</evidence>
<evidence type="ECO:0000256" key="6">
    <source>
        <dbReference type="ARBA" id="ARBA00023121"/>
    </source>
</evidence>
<organism evidence="10 11">
    <name type="scientific">Komagataella pastoris</name>
    <name type="common">Yeast</name>
    <name type="synonym">Pichia pastoris</name>
    <dbReference type="NCBI Taxonomy" id="4922"/>
    <lineage>
        <taxon>Eukaryota</taxon>
        <taxon>Fungi</taxon>
        <taxon>Dikarya</taxon>
        <taxon>Ascomycota</taxon>
        <taxon>Saccharomycotina</taxon>
        <taxon>Pichiomycetes</taxon>
        <taxon>Pichiales</taxon>
        <taxon>Pichiaceae</taxon>
        <taxon>Komagataella</taxon>
    </lineage>
</organism>
<dbReference type="InterPro" id="IPR001683">
    <property type="entry name" value="PX_dom"/>
</dbReference>
<dbReference type="AlphaFoldDB" id="A0A1B2JDT0"/>
<keyword evidence="3" id="KW-0813">Transport</keyword>
<keyword evidence="6" id="KW-0446">Lipid-binding</keyword>
<dbReference type="PROSITE" id="PS50195">
    <property type="entry name" value="PX"/>
    <property type="match status" value="1"/>
</dbReference>
<dbReference type="CDD" id="cd06867">
    <property type="entry name" value="PX_SNX41_42"/>
    <property type="match status" value="1"/>
</dbReference>
<dbReference type="SMART" id="SM00312">
    <property type="entry name" value="PX"/>
    <property type="match status" value="1"/>
</dbReference>
<feature type="region of interest" description="Disordered" evidence="8">
    <location>
        <begin position="28"/>
        <end position="47"/>
    </location>
</feature>
<keyword evidence="11" id="KW-1185">Reference proteome</keyword>
<dbReference type="GO" id="GO:0042147">
    <property type="term" value="P:retrograde transport, endosome to Golgi"/>
    <property type="evidence" value="ECO:0007669"/>
    <property type="project" value="InterPro"/>
</dbReference>
<protein>
    <submittedName>
        <fullName evidence="10">BA75_01890T0</fullName>
    </submittedName>
</protein>
<evidence type="ECO:0000256" key="2">
    <source>
        <dbReference type="ARBA" id="ARBA00010883"/>
    </source>
</evidence>
<dbReference type="Gene3D" id="3.30.1520.10">
    <property type="entry name" value="Phox-like domain"/>
    <property type="match status" value="1"/>
</dbReference>
<dbReference type="Proteomes" id="UP000094565">
    <property type="component" value="Chromosome 2"/>
</dbReference>